<evidence type="ECO:0000313" key="2">
    <source>
        <dbReference type="EMBL" id="QDX90968.1"/>
    </source>
</evidence>
<sequence length="387" mass="44478">MKDKDYHDLESLIGHVDPLLQRLQQSYVESRLTSIWSKLCKATFAQYKGVFAFLKDKKFNITPLVSSSIGIGALSFFGWEGPYNKIIIWSKDISIITGFQEDVITNTTLIFITLIVWVLITATLSFLHMAKPFNPYFDIRVYKMLRKDEYEAFLPFLHEGNSFTFAGIKSKLNSANGGNISDILRNKENEIGTLKEKSELLKTTIDDLGKELYRTINVKNEDINKLKEQVIFLNKLIDKVKTSISRYNNRCFSVYDIDFFCPFTLYELRKDRLVRLADVKTGGNSKTEISLAEHQHYASVKVLSHEDDYVYERVDSGSSILSFKIPLSNSDIWVINFHIYQNDQQALELFFGDAIIDTKTMVELVQAHCRLLYSQGTLNQSTQIAND</sequence>
<keyword evidence="3" id="KW-1185">Reference proteome</keyword>
<keyword evidence="2" id="KW-0614">Plasmid</keyword>
<keyword evidence="1" id="KW-1133">Transmembrane helix</keyword>
<dbReference type="Proteomes" id="UP000319432">
    <property type="component" value="Plasmid p1821L01"/>
</dbReference>
<accession>A0A518V1V7</accession>
<gene>
    <name evidence="2" type="ORF">EEL30_00350</name>
</gene>
<evidence type="ECO:0000313" key="3">
    <source>
        <dbReference type="Proteomes" id="UP000319432"/>
    </source>
</evidence>
<feature type="transmembrane region" description="Helical" evidence="1">
    <location>
        <begin position="109"/>
        <end position="130"/>
    </location>
</feature>
<dbReference type="AlphaFoldDB" id="A0A518V1V7"/>
<keyword evidence="1" id="KW-0472">Membrane</keyword>
<feature type="transmembrane region" description="Helical" evidence="1">
    <location>
        <begin position="61"/>
        <end position="79"/>
    </location>
</feature>
<protein>
    <submittedName>
        <fullName evidence="2">Uncharacterized protein</fullName>
    </submittedName>
</protein>
<evidence type="ECO:0000256" key="1">
    <source>
        <dbReference type="SAM" id="Phobius"/>
    </source>
</evidence>
<organism evidence="2 3">
    <name type="scientific">Brevibacillus laterosporus</name>
    <name type="common">Bacillus laterosporus</name>
    <dbReference type="NCBI Taxonomy" id="1465"/>
    <lineage>
        <taxon>Bacteria</taxon>
        <taxon>Bacillati</taxon>
        <taxon>Bacillota</taxon>
        <taxon>Bacilli</taxon>
        <taxon>Bacillales</taxon>
        <taxon>Paenibacillaceae</taxon>
        <taxon>Brevibacillus</taxon>
    </lineage>
</organism>
<reference evidence="2 3" key="1">
    <citation type="submission" date="2018-11" db="EMBL/GenBank/DDBJ databases">
        <title>Phylogenetic determinants of toxin gene distribution in genomes of Brevibacillus laterosporus.</title>
        <authorList>
            <person name="Glare T.R."/>
            <person name="Durrant A."/>
            <person name="Berry C."/>
            <person name="Palma L."/>
            <person name="Ormskirk M."/>
            <person name="Cox M.O."/>
        </authorList>
    </citation>
    <scope>NUCLEOTIDE SEQUENCE [LARGE SCALE GENOMIC DNA]</scope>
    <source>
        <strain evidence="2 3">1821L</strain>
        <plasmid evidence="2 3">p1821L01</plasmid>
    </source>
</reference>
<name>A0A518V1V7_BRELA</name>
<dbReference type="OrthoDB" id="2475867at2"/>
<geneLocation type="plasmid" evidence="2 3">
    <name>p1821L01</name>
</geneLocation>
<proteinExistence type="predicted"/>
<keyword evidence="1" id="KW-0812">Transmembrane</keyword>
<dbReference type="EMBL" id="CP033461">
    <property type="protein sequence ID" value="QDX90968.1"/>
    <property type="molecule type" value="Genomic_DNA"/>
</dbReference>